<dbReference type="EMBL" id="VDCV01000004">
    <property type="protein sequence ID" value="KAB5560426.1"/>
    <property type="molecule type" value="Genomic_DNA"/>
</dbReference>
<protein>
    <submittedName>
        <fullName evidence="2">Uncharacterized protein</fullName>
    </submittedName>
</protein>
<proteinExistence type="predicted"/>
<dbReference type="Proteomes" id="UP000326939">
    <property type="component" value="Chromosome 4"/>
</dbReference>
<keyword evidence="1" id="KW-0732">Signal</keyword>
<name>A0A5N5N2I4_9ROSI</name>
<evidence type="ECO:0000256" key="1">
    <source>
        <dbReference type="SAM" id="SignalP"/>
    </source>
</evidence>
<reference evidence="3" key="1">
    <citation type="journal article" date="2019" name="Gigascience">
        <title>De novo genome assembly of the endangered Acer yangbiense, a plant species with extremely small populations endemic to Yunnan Province, China.</title>
        <authorList>
            <person name="Yang J."/>
            <person name="Wariss H.M."/>
            <person name="Tao L."/>
            <person name="Zhang R."/>
            <person name="Yun Q."/>
            <person name="Hollingsworth P."/>
            <person name="Dao Z."/>
            <person name="Luo G."/>
            <person name="Guo H."/>
            <person name="Ma Y."/>
            <person name="Sun W."/>
        </authorList>
    </citation>
    <scope>NUCLEOTIDE SEQUENCE [LARGE SCALE GENOMIC DNA]</scope>
    <source>
        <strain evidence="3">cv. br00</strain>
    </source>
</reference>
<evidence type="ECO:0000313" key="2">
    <source>
        <dbReference type="EMBL" id="KAB5560426.1"/>
    </source>
</evidence>
<gene>
    <name evidence="2" type="ORF">DKX38_005383</name>
</gene>
<feature type="signal peptide" evidence="1">
    <location>
        <begin position="1"/>
        <end position="30"/>
    </location>
</feature>
<keyword evidence="3" id="KW-1185">Reference proteome</keyword>
<accession>A0A5N5N2I4</accession>
<evidence type="ECO:0000313" key="3">
    <source>
        <dbReference type="Proteomes" id="UP000326939"/>
    </source>
</evidence>
<organism evidence="2 3">
    <name type="scientific">Salix brachista</name>
    <dbReference type="NCBI Taxonomy" id="2182728"/>
    <lineage>
        <taxon>Eukaryota</taxon>
        <taxon>Viridiplantae</taxon>
        <taxon>Streptophyta</taxon>
        <taxon>Embryophyta</taxon>
        <taxon>Tracheophyta</taxon>
        <taxon>Spermatophyta</taxon>
        <taxon>Magnoliopsida</taxon>
        <taxon>eudicotyledons</taxon>
        <taxon>Gunneridae</taxon>
        <taxon>Pentapetalae</taxon>
        <taxon>rosids</taxon>
        <taxon>fabids</taxon>
        <taxon>Malpighiales</taxon>
        <taxon>Salicaceae</taxon>
        <taxon>Saliceae</taxon>
        <taxon>Salix</taxon>
    </lineage>
</organism>
<dbReference type="AlphaFoldDB" id="A0A5N5N2I4"/>
<feature type="chain" id="PRO_5024426453" evidence="1">
    <location>
        <begin position="31"/>
        <end position="72"/>
    </location>
</feature>
<comment type="caution">
    <text evidence="2">The sequence shown here is derived from an EMBL/GenBank/DDBJ whole genome shotgun (WGS) entry which is preliminary data.</text>
</comment>
<sequence>MLGRYLQRAILCFVKPILILLGEPETVASAASVFVYGLIPLTQRCSNFRWRRLRIVWTDGKMIDFLKLNIGA</sequence>